<gene>
    <name evidence="2" type="ORF">ACFFTR_47320</name>
</gene>
<name>A0ABV5MPE3_9ACTN</name>
<dbReference type="EMBL" id="JBHMCA010000084">
    <property type="protein sequence ID" value="MFB9450734.1"/>
    <property type="molecule type" value="Genomic_DNA"/>
</dbReference>
<dbReference type="RefSeq" id="WP_223100431.1">
    <property type="nucleotide sequence ID" value="NZ_CP061913.1"/>
</dbReference>
<dbReference type="CDD" id="cd00093">
    <property type="entry name" value="HTH_XRE"/>
    <property type="match status" value="1"/>
</dbReference>
<evidence type="ECO:0000313" key="3">
    <source>
        <dbReference type="Proteomes" id="UP001589608"/>
    </source>
</evidence>
<evidence type="ECO:0000313" key="2">
    <source>
        <dbReference type="EMBL" id="MFB9450734.1"/>
    </source>
</evidence>
<organism evidence="2 3">
    <name type="scientific">Dactylosporangium vinaceum</name>
    <dbReference type="NCBI Taxonomy" id="53362"/>
    <lineage>
        <taxon>Bacteria</taxon>
        <taxon>Bacillati</taxon>
        <taxon>Actinomycetota</taxon>
        <taxon>Actinomycetes</taxon>
        <taxon>Micromonosporales</taxon>
        <taxon>Micromonosporaceae</taxon>
        <taxon>Dactylosporangium</taxon>
    </lineage>
</organism>
<dbReference type="Gene3D" id="1.10.260.40">
    <property type="entry name" value="lambda repressor-like DNA-binding domains"/>
    <property type="match status" value="1"/>
</dbReference>
<keyword evidence="3" id="KW-1185">Reference proteome</keyword>
<protein>
    <submittedName>
        <fullName evidence="2">Helix-turn-helix domain-containing protein</fullName>
    </submittedName>
</protein>
<dbReference type="InterPro" id="IPR043917">
    <property type="entry name" value="DUF5753"/>
</dbReference>
<dbReference type="SMART" id="SM00530">
    <property type="entry name" value="HTH_XRE"/>
    <property type="match status" value="1"/>
</dbReference>
<evidence type="ECO:0000259" key="1">
    <source>
        <dbReference type="PROSITE" id="PS50943"/>
    </source>
</evidence>
<proteinExistence type="predicted"/>
<dbReference type="PROSITE" id="PS50943">
    <property type="entry name" value="HTH_CROC1"/>
    <property type="match status" value="1"/>
</dbReference>
<sequence length="295" mass="33815">MATSDSPAGAQRRLRLALRRARDAAGLTQSQVGEPLGWSLSKVQRIESGDSRISITDLDSLLRLLGVTEPDRIASLTADAKLARKRGWWDEARYRTHLTPGVLKIAQYEQTANVIRVFQHAFFPGLLQDEKYAEAILQSMLNDLPEETWKIRLEARMRRQEDVWSRTDPLQYLLILDELLLQRVIGNATIMVRQLKVVLDALKRPGLTIRLLPKEEALSVLTGQFNIYSFEDEENAVLYRELSMTDEVVYDAAEVGRYRQRFERMWELSLTREATVNAIEAQYASLRALLSRNRG</sequence>
<dbReference type="InterPro" id="IPR010982">
    <property type="entry name" value="Lambda_DNA-bd_dom_sf"/>
</dbReference>
<dbReference type="InterPro" id="IPR001387">
    <property type="entry name" value="Cro/C1-type_HTH"/>
</dbReference>
<reference evidence="2 3" key="1">
    <citation type="submission" date="2024-09" db="EMBL/GenBank/DDBJ databases">
        <authorList>
            <person name="Sun Q."/>
            <person name="Mori K."/>
        </authorList>
    </citation>
    <scope>NUCLEOTIDE SEQUENCE [LARGE SCALE GENOMIC DNA]</scope>
    <source>
        <strain evidence="2 3">JCM 3307</strain>
    </source>
</reference>
<accession>A0ABV5MPE3</accession>
<dbReference type="SUPFAM" id="SSF47413">
    <property type="entry name" value="lambda repressor-like DNA-binding domains"/>
    <property type="match status" value="1"/>
</dbReference>
<dbReference type="Proteomes" id="UP001589608">
    <property type="component" value="Unassembled WGS sequence"/>
</dbReference>
<dbReference type="Pfam" id="PF19054">
    <property type="entry name" value="DUF5753"/>
    <property type="match status" value="1"/>
</dbReference>
<feature type="domain" description="HTH cro/C1-type" evidence="1">
    <location>
        <begin position="18"/>
        <end position="72"/>
    </location>
</feature>
<dbReference type="Pfam" id="PF13560">
    <property type="entry name" value="HTH_31"/>
    <property type="match status" value="1"/>
</dbReference>
<comment type="caution">
    <text evidence="2">The sequence shown here is derived from an EMBL/GenBank/DDBJ whole genome shotgun (WGS) entry which is preliminary data.</text>
</comment>